<comment type="function">
    <text evidence="7">Participates in both transcription termination and antitermination.</text>
</comment>
<comment type="caution">
    <text evidence="10">The sequence shown here is derived from an EMBL/GenBank/DDBJ whole genome shotgun (WGS) entry which is preliminary data.</text>
</comment>
<dbReference type="PROSITE" id="PS50126">
    <property type="entry name" value="S1"/>
    <property type="match status" value="1"/>
</dbReference>
<dbReference type="GO" id="GO:0005829">
    <property type="term" value="C:cytosol"/>
    <property type="evidence" value="ECO:0007669"/>
    <property type="project" value="TreeGrafter"/>
</dbReference>
<dbReference type="InterPro" id="IPR058582">
    <property type="entry name" value="KH_NusA_2nd"/>
</dbReference>
<evidence type="ECO:0000256" key="4">
    <source>
        <dbReference type="ARBA" id="ARBA00022884"/>
    </source>
</evidence>
<evidence type="ECO:0000256" key="8">
    <source>
        <dbReference type="SAM" id="MobiDB-lite"/>
    </source>
</evidence>
<keyword evidence="2 7" id="KW-0963">Cytoplasm</keyword>
<dbReference type="InterPro" id="IPR036555">
    <property type="entry name" value="NusA_N_sf"/>
</dbReference>
<dbReference type="Proteomes" id="UP000287188">
    <property type="component" value="Unassembled WGS sequence"/>
</dbReference>
<dbReference type="Gene3D" id="3.30.1480.10">
    <property type="entry name" value="NusA, N-terminal domain"/>
    <property type="match status" value="1"/>
</dbReference>
<comment type="similarity">
    <text evidence="7">Belongs to the NusA family.</text>
</comment>
<dbReference type="OrthoDB" id="9807233at2"/>
<keyword evidence="3 7" id="KW-0889">Transcription antitermination</keyword>
<dbReference type="InterPro" id="IPR009019">
    <property type="entry name" value="KH_sf_prok-type"/>
</dbReference>
<keyword evidence="11" id="KW-1185">Reference proteome</keyword>
<dbReference type="Gene3D" id="3.30.300.20">
    <property type="match status" value="2"/>
</dbReference>
<proteinExistence type="inferred from homology"/>
<organism evidence="10 11">
    <name type="scientific">Dictyobacter kobayashii</name>
    <dbReference type="NCBI Taxonomy" id="2014872"/>
    <lineage>
        <taxon>Bacteria</taxon>
        <taxon>Bacillati</taxon>
        <taxon>Chloroflexota</taxon>
        <taxon>Ktedonobacteria</taxon>
        <taxon>Ktedonobacterales</taxon>
        <taxon>Dictyobacteraceae</taxon>
        <taxon>Dictyobacter</taxon>
    </lineage>
</organism>
<dbReference type="InterPro" id="IPR025249">
    <property type="entry name" value="TF_NusA_KH_1st"/>
</dbReference>
<dbReference type="CDD" id="cd22529">
    <property type="entry name" value="KH-II_NusA_rpt2"/>
    <property type="match status" value="1"/>
</dbReference>
<dbReference type="InterPro" id="IPR012340">
    <property type="entry name" value="NA-bd_OB-fold"/>
</dbReference>
<dbReference type="NCBIfam" id="TIGR01953">
    <property type="entry name" value="NusA"/>
    <property type="match status" value="1"/>
</dbReference>
<dbReference type="GO" id="GO:0031564">
    <property type="term" value="P:transcription antitermination"/>
    <property type="evidence" value="ECO:0007669"/>
    <property type="project" value="UniProtKB-UniRule"/>
</dbReference>
<dbReference type="SUPFAM" id="SSF50249">
    <property type="entry name" value="Nucleic acid-binding proteins"/>
    <property type="match status" value="1"/>
</dbReference>
<dbReference type="GO" id="GO:0003723">
    <property type="term" value="F:RNA binding"/>
    <property type="evidence" value="ECO:0007669"/>
    <property type="project" value="UniProtKB-UniRule"/>
</dbReference>
<dbReference type="Pfam" id="PF13184">
    <property type="entry name" value="KH_NusA_1st"/>
    <property type="match status" value="1"/>
</dbReference>
<dbReference type="InterPro" id="IPR015946">
    <property type="entry name" value="KH_dom-like_a/b"/>
</dbReference>
<evidence type="ECO:0000313" key="11">
    <source>
        <dbReference type="Proteomes" id="UP000287188"/>
    </source>
</evidence>
<dbReference type="SUPFAM" id="SSF54814">
    <property type="entry name" value="Prokaryotic type KH domain (KH-domain type II)"/>
    <property type="match status" value="2"/>
</dbReference>
<dbReference type="InterPro" id="IPR013735">
    <property type="entry name" value="TF_NusA_N"/>
</dbReference>
<feature type="region of interest" description="Disordered" evidence="8">
    <location>
        <begin position="349"/>
        <end position="413"/>
    </location>
</feature>
<dbReference type="GO" id="GO:0003700">
    <property type="term" value="F:DNA-binding transcription factor activity"/>
    <property type="evidence" value="ECO:0007669"/>
    <property type="project" value="InterPro"/>
</dbReference>
<accession>A0A402AM15</accession>
<dbReference type="InterPro" id="IPR010213">
    <property type="entry name" value="TF_NusA"/>
</dbReference>
<dbReference type="SUPFAM" id="SSF69705">
    <property type="entry name" value="Transcription factor NusA, N-terminal domain"/>
    <property type="match status" value="1"/>
</dbReference>
<evidence type="ECO:0000256" key="7">
    <source>
        <dbReference type="HAMAP-Rule" id="MF_00945"/>
    </source>
</evidence>
<dbReference type="FunFam" id="3.30.300.20:FF:000002">
    <property type="entry name" value="Transcription termination/antitermination protein NusA"/>
    <property type="match status" value="1"/>
</dbReference>
<dbReference type="Gene3D" id="2.40.50.140">
    <property type="entry name" value="Nucleic acid-binding proteins"/>
    <property type="match status" value="1"/>
</dbReference>
<dbReference type="GO" id="GO:0006353">
    <property type="term" value="P:DNA-templated transcription termination"/>
    <property type="evidence" value="ECO:0007669"/>
    <property type="project" value="UniProtKB-UniRule"/>
</dbReference>
<dbReference type="RefSeq" id="WP_126551942.1">
    <property type="nucleotide sequence ID" value="NZ_BIFS01000001.1"/>
</dbReference>
<evidence type="ECO:0000256" key="2">
    <source>
        <dbReference type="ARBA" id="ARBA00022490"/>
    </source>
</evidence>
<dbReference type="Pfam" id="PF08529">
    <property type="entry name" value="NusA_N"/>
    <property type="match status" value="1"/>
</dbReference>
<dbReference type="PANTHER" id="PTHR22648">
    <property type="entry name" value="TRANSCRIPTION TERMINATION FACTOR NUSA"/>
    <property type="match status" value="1"/>
</dbReference>
<protein>
    <recommendedName>
        <fullName evidence="7">Transcription termination/antitermination protein NusA</fullName>
    </recommendedName>
</protein>
<dbReference type="InterPro" id="IPR003029">
    <property type="entry name" value="S1_domain"/>
</dbReference>
<keyword evidence="6 7" id="KW-0804">Transcription</keyword>
<gene>
    <name evidence="7 10" type="primary">nusA</name>
    <name evidence="10" type="ORF">KDK_40380</name>
</gene>
<sequence>MRSEFQAAIAQLIAEKGLPREVVMETVATALLAAYRKSFGGGENVRIEVDKNGEVHVWASKKVVAQVKDPNEEISLAEAQRLIPNAALGQFVDVDSSFIFARIPTQTAKQVILQRIREAEHEHLYDQIKNWIGEIRLGTLTRKDPVRGWLLDFDLDQVDKVEGFMPPSEEVATERYRVGQRLRVLVYDVRRVQGRMLQILVSRTHRDLVRRLFESEVPEIYEGTVEIKAIAREPGSRSKVAVVARQEGLDPIGSCVGVRGSRINNIVRELNDEKIDIIQWSADPATFVANSLSPVKPLKVELREDDHTALVTVQEKQLSLAIGKDGQNARLAAKLTGWRVDVTKPAEGEVFEEPIGEMAEAPSGTPYPRRERSERPERSSGRHERGDNGARRGGRSERGSRHGSHSGYGYDRY</sequence>
<evidence type="ECO:0000256" key="1">
    <source>
        <dbReference type="ARBA" id="ARBA00022472"/>
    </source>
</evidence>
<evidence type="ECO:0000259" key="9">
    <source>
        <dbReference type="PROSITE" id="PS50126"/>
    </source>
</evidence>
<dbReference type="InterPro" id="IPR030842">
    <property type="entry name" value="TF_NusA_bacterial"/>
</dbReference>
<dbReference type="PANTHER" id="PTHR22648:SF0">
    <property type="entry name" value="TRANSCRIPTION TERMINATION_ANTITERMINATION PROTEIN NUSA"/>
    <property type="match status" value="1"/>
</dbReference>
<keyword evidence="1 7" id="KW-0806">Transcription termination</keyword>
<comment type="subunit">
    <text evidence="7">Monomer. Binds directly to the core enzyme of the DNA-dependent RNA polymerase and to nascent RNA.</text>
</comment>
<evidence type="ECO:0000256" key="5">
    <source>
        <dbReference type="ARBA" id="ARBA00023015"/>
    </source>
</evidence>
<dbReference type="CDD" id="cd02134">
    <property type="entry name" value="KH-II_NusA_rpt1"/>
    <property type="match status" value="1"/>
</dbReference>
<dbReference type="HAMAP" id="MF_00945_B">
    <property type="entry name" value="NusA_B"/>
    <property type="match status" value="1"/>
</dbReference>
<comment type="subcellular location">
    <subcellularLocation>
        <location evidence="7">Cytoplasm</location>
    </subcellularLocation>
</comment>
<evidence type="ECO:0000313" key="10">
    <source>
        <dbReference type="EMBL" id="GCE20238.1"/>
    </source>
</evidence>
<feature type="domain" description="S1 motif" evidence="9">
    <location>
        <begin position="133"/>
        <end position="204"/>
    </location>
</feature>
<evidence type="ECO:0000256" key="6">
    <source>
        <dbReference type="ARBA" id="ARBA00023163"/>
    </source>
</evidence>
<dbReference type="Pfam" id="PF26594">
    <property type="entry name" value="KH_NusA_2nd"/>
    <property type="match status" value="1"/>
</dbReference>
<keyword evidence="4 7" id="KW-0694">RNA-binding</keyword>
<evidence type="ECO:0000256" key="3">
    <source>
        <dbReference type="ARBA" id="ARBA00022814"/>
    </source>
</evidence>
<feature type="compositionally biased region" description="Basic and acidic residues" evidence="8">
    <location>
        <begin position="368"/>
        <end position="400"/>
    </location>
</feature>
<dbReference type="EMBL" id="BIFS01000001">
    <property type="protein sequence ID" value="GCE20238.1"/>
    <property type="molecule type" value="Genomic_DNA"/>
</dbReference>
<dbReference type="FunFam" id="3.30.300.20:FF:000005">
    <property type="entry name" value="Transcription termination/antitermination protein NusA"/>
    <property type="match status" value="1"/>
</dbReference>
<name>A0A402AM15_9CHLR</name>
<dbReference type="AlphaFoldDB" id="A0A402AM15"/>
<reference evidence="11" key="1">
    <citation type="submission" date="2018-12" db="EMBL/GenBank/DDBJ databases">
        <title>Tengunoibacter tsumagoiensis gen. nov., sp. nov., Dictyobacter kobayashii sp. nov., D. alpinus sp. nov., and D. joshuensis sp. nov. and description of Dictyobacteraceae fam. nov. within the order Ktedonobacterales isolated from Tengu-no-mugimeshi.</title>
        <authorList>
            <person name="Wang C.M."/>
            <person name="Zheng Y."/>
            <person name="Sakai Y."/>
            <person name="Toyoda A."/>
            <person name="Minakuchi Y."/>
            <person name="Abe K."/>
            <person name="Yokota A."/>
            <person name="Yabe S."/>
        </authorList>
    </citation>
    <scope>NUCLEOTIDE SEQUENCE [LARGE SCALE GENOMIC DNA]</scope>
    <source>
        <strain evidence="11">Uno11</strain>
    </source>
</reference>
<keyword evidence="5 7" id="KW-0805">Transcription regulation</keyword>